<dbReference type="PANTHER" id="PTHR46796">
    <property type="entry name" value="HTH-TYPE TRANSCRIPTIONAL ACTIVATOR RHAS-RELATED"/>
    <property type="match status" value="1"/>
</dbReference>
<dbReference type="InterPro" id="IPR018060">
    <property type="entry name" value="HTH_AraC"/>
</dbReference>
<evidence type="ECO:0000259" key="4">
    <source>
        <dbReference type="PROSITE" id="PS01124"/>
    </source>
</evidence>
<keyword evidence="6" id="KW-1185">Reference proteome</keyword>
<evidence type="ECO:0000313" key="5">
    <source>
        <dbReference type="EMBL" id="CAB3772204.1"/>
    </source>
</evidence>
<sequence length="485" mass="53316">MITDIYFALASGISLRGSVPRYATALLDGRWHDAHAAVAGVADGSARQLREGDPRILAMSDVMSLLGFDEEAEQYYARALRTCRDSDQALRMLSCRNAGWQALRRDRFRVARNCFLRIARDRDATPAQRVEACIGLTLTDHGLGQQQSAAQALDHARQFAADADDKLWGLATELLSLDLQVQTGVRTTGTLADHVFWRTAYASGAPIVARGASDPAAPSVRTAGQLHDAPPLIQRQVEYLAALATTAGGDAGALRRLGELIDESRQQGIGDVLRRMRIEALLAALAGGFATAAEHLFNAIGARQPGGKATPYVDLDLLYASAKIAAMRGEMLEAFTQYTTYSHEALHRLRSEALTWRMLDPCRTAATQTRGDDVSARLPAKYRRAYWYIIENIGNRALTTREVAACIDVTERALQIVFKRCLGMTPGEVIRRVRMEGIRDELTDETGSNATVLETAHRWGMTSRSALTKSYRRYFDESPTKTIDG</sequence>
<feature type="domain" description="HTH araC/xylS-type" evidence="4">
    <location>
        <begin position="383"/>
        <end position="485"/>
    </location>
</feature>
<evidence type="ECO:0000256" key="3">
    <source>
        <dbReference type="ARBA" id="ARBA00023163"/>
    </source>
</evidence>
<accession>A0A6J5F1H9</accession>
<dbReference type="RefSeq" id="WP_175232209.1">
    <property type="nucleotide sequence ID" value="NZ_CADIKH010000057.1"/>
</dbReference>
<dbReference type="InterPro" id="IPR011990">
    <property type="entry name" value="TPR-like_helical_dom_sf"/>
</dbReference>
<keyword evidence="2" id="KW-0238">DNA-binding</keyword>
<name>A0A6J5F1H9_9BURK</name>
<dbReference type="InterPro" id="IPR050204">
    <property type="entry name" value="AraC_XylS_family_regulators"/>
</dbReference>
<keyword evidence="3" id="KW-0804">Transcription</keyword>
<evidence type="ECO:0000256" key="2">
    <source>
        <dbReference type="ARBA" id="ARBA00023125"/>
    </source>
</evidence>
<proteinExistence type="predicted"/>
<evidence type="ECO:0000313" key="6">
    <source>
        <dbReference type="Proteomes" id="UP000494363"/>
    </source>
</evidence>
<dbReference type="PROSITE" id="PS01124">
    <property type="entry name" value="HTH_ARAC_FAMILY_2"/>
    <property type="match status" value="1"/>
</dbReference>
<dbReference type="SMART" id="SM00342">
    <property type="entry name" value="HTH_ARAC"/>
    <property type="match status" value="1"/>
</dbReference>
<dbReference type="EMBL" id="CADIKH010000057">
    <property type="protein sequence ID" value="CAB3772204.1"/>
    <property type="molecule type" value="Genomic_DNA"/>
</dbReference>
<dbReference type="AlphaFoldDB" id="A0A6J5F1H9"/>
<dbReference type="Proteomes" id="UP000494363">
    <property type="component" value="Unassembled WGS sequence"/>
</dbReference>
<dbReference type="GO" id="GO:0003700">
    <property type="term" value="F:DNA-binding transcription factor activity"/>
    <property type="evidence" value="ECO:0007669"/>
    <property type="project" value="InterPro"/>
</dbReference>
<evidence type="ECO:0000256" key="1">
    <source>
        <dbReference type="ARBA" id="ARBA00023015"/>
    </source>
</evidence>
<protein>
    <recommendedName>
        <fullName evidence="4">HTH araC/xylS-type domain-containing protein</fullName>
    </recommendedName>
</protein>
<dbReference type="Pfam" id="PF12833">
    <property type="entry name" value="HTH_18"/>
    <property type="match status" value="1"/>
</dbReference>
<dbReference type="PANTHER" id="PTHR46796:SF12">
    <property type="entry name" value="HTH-TYPE DNA-BINDING TRANSCRIPTIONAL ACTIVATOR EUTR"/>
    <property type="match status" value="1"/>
</dbReference>
<dbReference type="Gene3D" id="1.25.40.10">
    <property type="entry name" value="Tetratricopeptide repeat domain"/>
    <property type="match status" value="1"/>
</dbReference>
<gene>
    <name evidence="5" type="ORF">LMG29542_06826</name>
</gene>
<dbReference type="InterPro" id="IPR018062">
    <property type="entry name" value="HTH_AraC-typ_CS"/>
</dbReference>
<dbReference type="Gene3D" id="1.10.10.60">
    <property type="entry name" value="Homeodomain-like"/>
    <property type="match status" value="1"/>
</dbReference>
<dbReference type="GO" id="GO:0043565">
    <property type="term" value="F:sequence-specific DNA binding"/>
    <property type="evidence" value="ECO:0007669"/>
    <property type="project" value="InterPro"/>
</dbReference>
<dbReference type="PROSITE" id="PS00041">
    <property type="entry name" value="HTH_ARAC_FAMILY_1"/>
    <property type="match status" value="1"/>
</dbReference>
<organism evidence="5 6">
    <name type="scientific">Paraburkholderia humisilvae</name>
    <dbReference type="NCBI Taxonomy" id="627669"/>
    <lineage>
        <taxon>Bacteria</taxon>
        <taxon>Pseudomonadati</taxon>
        <taxon>Pseudomonadota</taxon>
        <taxon>Betaproteobacteria</taxon>
        <taxon>Burkholderiales</taxon>
        <taxon>Burkholderiaceae</taxon>
        <taxon>Paraburkholderia</taxon>
    </lineage>
</organism>
<keyword evidence="1" id="KW-0805">Transcription regulation</keyword>
<reference evidence="5 6" key="1">
    <citation type="submission" date="2020-04" db="EMBL/GenBank/DDBJ databases">
        <authorList>
            <person name="De Canck E."/>
        </authorList>
    </citation>
    <scope>NUCLEOTIDE SEQUENCE [LARGE SCALE GENOMIC DNA]</scope>
    <source>
        <strain evidence="5 6">LMG 29542</strain>
    </source>
</reference>